<evidence type="ECO:0000313" key="3">
    <source>
        <dbReference type="Proteomes" id="UP001499959"/>
    </source>
</evidence>
<sequence length="132" mass="13955">MLDHLGFTVVDYPRSRAFYRKALAPLGFDVVMDVTREMSGGYEGCGFGPPGRPQFWIGTGTGEAGRGMHIAFSAGTRAEVDAFHAAALAAGGIDNGAPGLRPQYHANYYGAFVIDPDGHNIEAVCHAPEPTA</sequence>
<feature type="domain" description="VOC" evidence="1">
    <location>
        <begin position="1"/>
        <end position="126"/>
    </location>
</feature>
<dbReference type="EMBL" id="BAABJE010000023">
    <property type="protein sequence ID" value="GAA4804745.1"/>
    <property type="molecule type" value="Genomic_DNA"/>
</dbReference>
<evidence type="ECO:0000313" key="2">
    <source>
        <dbReference type="EMBL" id="GAA4804745.1"/>
    </source>
</evidence>
<dbReference type="RefSeq" id="WP_345304579.1">
    <property type="nucleotide sequence ID" value="NZ_BAABJE010000023.1"/>
</dbReference>
<evidence type="ECO:0000259" key="1">
    <source>
        <dbReference type="PROSITE" id="PS51819"/>
    </source>
</evidence>
<name>A0ABP9C6F7_9GAMM</name>
<organism evidence="2 3">
    <name type="scientific">Lysobacter hankyongensis</name>
    <dbReference type="NCBI Taxonomy" id="1176535"/>
    <lineage>
        <taxon>Bacteria</taxon>
        <taxon>Pseudomonadati</taxon>
        <taxon>Pseudomonadota</taxon>
        <taxon>Gammaproteobacteria</taxon>
        <taxon>Lysobacterales</taxon>
        <taxon>Lysobacteraceae</taxon>
        <taxon>Lysobacter</taxon>
    </lineage>
</organism>
<dbReference type="PANTHER" id="PTHR35006:SF2">
    <property type="entry name" value="GLYOXALASE FAMILY PROTEIN (AFU_ORTHOLOGUE AFUA_5G14830)"/>
    <property type="match status" value="1"/>
</dbReference>
<dbReference type="SUPFAM" id="SSF54593">
    <property type="entry name" value="Glyoxalase/Bleomycin resistance protein/Dihydroxybiphenyl dioxygenase"/>
    <property type="match status" value="1"/>
</dbReference>
<dbReference type="InterPro" id="IPR037523">
    <property type="entry name" value="VOC_core"/>
</dbReference>
<protein>
    <submittedName>
        <fullName evidence="2">VOC family protein</fullName>
    </submittedName>
</protein>
<dbReference type="PROSITE" id="PS51819">
    <property type="entry name" value="VOC"/>
    <property type="match status" value="1"/>
</dbReference>
<dbReference type="PANTHER" id="PTHR35006">
    <property type="entry name" value="GLYOXALASE FAMILY PROTEIN (AFU_ORTHOLOGUE AFUA_5G14830)"/>
    <property type="match status" value="1"/>
</dbReference>
<accession>A0ABP9C6F7</accession>
<dbReference type="Proteomes" id="UP001499959">
    <property type="component" value="Unassembled WGS sequence"/>
</dbReference>
<comment type="caution">
    <text evidence="2">The sequence shown here is derived from an EMBL/GenBank/DDBJ whole genome shotgun (WGS) entry which is preliminary data.</text>
</comment>
<dbReference type="Pfam" id="PF00903">
    <property type="entry name" value="Glyoxalase"/>
    <property type="match status" value="1"/>
</dbReference>
<dbReference type="CDD" id="cd07262">
    <property type="entry name" value="VOC_like"/>
    <property type="match status" value="1"/>
</dbReference>
<proteinExistence type="predicted"/>
<dbReference type="InterPro" id="IPR004360">
    <property type="entry name" value="Glyas_Fos-R_dOase_dom"/>
</dbReference>
<keyword evidence="3" id="KW-1185">Reference proteome</keyword>
<reference evidence="3" key="1">
    <citation type="journal article" date="2019" name="Int. J. Syst. Evol. Microbiol.">
        <title>The Global Catalogue of Microorganisms (GCM) 10K type strain sequencing project: providing services to taxonomists for standard genome sequencing and annotation.</title>
        <authorList>
            <consortium name="The Broad Institute Genomics Platform"/>
            <consortium name="The Broad Institute Genome Sequencing Center for Infectious Disease"/>
            <person name="Wu L."/>
            <person name="Ma J."/>
        </authorList>
    </citation>
    <scope>NUCLEOTIDE SEQUENCE [LARGE SCALE GENOMIC DNA]</scope>
    <source>
        <strain evidence="3">JCM 18204</strain>
    </source>
</reference>
<dbReference type="Gene3D" id="3.10.180.10">
    <property type="entry name" value="2,3-Dihydroxybiphenyl 1,2-Dioxygenase, domain 1"/>
    <property type="match status" value="1"/>
</dbReference>
<dbReference type="InterPro" id="IPR029068">
    <property type="entry name" value="Glyas_Bleomycin-R_OHBP_Dase"/>
</dbReference>
<gene>
    <name evidence="2" type="ORF">GCM10023307_34180</name>
</gene>